<evidence type="ECO:0000313" key="2">
    <source>
        <dbReference type="Proteomes" id="UP000594121"/>
    </source>
</evidence>
<dbReference type="EMBL" id="CP062310">
    <property type="protein sequence ID" value="QOJ78358.1"/>
    <property type="molecule type" value="Genomic_DNA"/>
</dbReference>
<dbReference type="KEGG" id="thel:IG193_06260"/>
<proteinExistence type="predicted"/>
<accession>A0A7L9FEX6</accession>
<dbReference type="InterPro" id="IPR036390">
    <property type="entry name" value="WH_DNA-bd_sf"/>
</dbReference>
<organism evidence="1 2">
    <name type="scientific">Infirmifilum lucidum</name>
    <dbReference type="NCBI Taxonomy" id="2776706"/>
    <lineage>
        <taxon>Archaea</taxon>
        <taxon>Thermoproteota</taxon>
        <taxon>Thermoprotei</taxon>
        <taxon>Thermofilales</taxon>
        <taxon>Thermofilaceae</taxon>
        <taxon>Infirmifilum</taxon>
    </lineage>
</organism>
<protein>
    <recommendedName>
        <fullName evidence="3">HTH arsR-type domain-containing protein</fullName>
    </recommendedName>
</protein>
<evidence type="ECO:0000313" key="1">
    <source>
        <dbReference type="EMBL" id="QOJ78358.1"/>
    </source>
</evidence>
<dbReference type="InParanoid" id="A0A7L9FEX6"/>
<sequence>MIKVFIERALTPEDLIEARRIARLRKAYLEYEEEGEEPPMWIREEVPLEVARRLLSDKIVEIVEVLSSKKEYNITKLAEAVHRSPPNIHRDLVFLKKHRLLTFIDRGREKIPVLLFKRVVIEVQSHS</sequence>
<name>A0A7L9FEX6_9CREN</name>
<dbReference type="SUPFAM" id="SSF46785">
    <property type="entry name" value="Winged helix' DNA-binding domain"/>
    <property type="match status" value="1"/>
</dbReference>
<dbReference type="AlphaFoldDB" id="A0A7L9FEX6"/>
<dbReference type="Proteomes" id="UP000594121">
    <property type="component" value="Chromosome"/>
</dbReference>
<evidence type="ECO:0008006" key="3">
    <source>
        <dbReference type="Google" id="ProtNLM"/>
    </source>
</evidence>
<dbReference type="GeneID" id="59149482"/>
<keyword evidence="2" id="KW-1185">Reference proteome</keyword>
<dbReference type="Pfam" id="PF25212">
    <property type="entry name" value="HVO_A0114"/>
    <property type="match status" value="1"/>
</dbReference>
<gene>
    <name evidence="1" type="ORF">IG193_06260</name>
</gene>
<reference evidence="1 2" key="1">
    <citation type="submission" date="2020-10" db="EMBL/GenBank/DDBJ databases">
        <title>Thermofilum lucidum 3507LT sp. nov. a novel member of Thermofilaceae family isolated from Chile hot spring, and proposal of description order Thermofilales.</title>
        <authorList>
            <person name="Zayulina K.S."/>
            <person name="Elcheninov A.G."/>
            <person name="Toshchakov S.V."/>
            <person name="Kublanov I.V."/>
        </authorList>
    </citation>
    <scope>NUCLEOTIDE SEQUENCE [LARGE SCALE GENOMIC DNA]</scope>
    <source>
        <strain evidence="1 2">3507LT</strain>
    </source>
</reference>
<dbReference type="RefSeq" id="WP_192818330.1">
    <property type="nucleotide sequence ID" value="NZ_CP062310.1"/>
</dbReference>